<comment type="caution">
    <text evidence="1">The sequence shown here is derived from an EMBL/GenBank/DDBJ whole genome shotgun (WGS) entry which is preliminary data.</text>
</comment>
<sequence length="139" mass="16235">MFIDSSNILNGCLDEQGDGDYFDRTEKNQLFLWGVHSEAKSKDKYHDNDDEFKQPFHHLFLTKERPNIVMNDYTVLPLLPTSWLGHTHPSLDKESGPTHRKTLNMSVKCSIVHQGVEQKKKKMTKMEATKEYLNNWLLN</sequence>
<organism evidence="1 2">
    <name type="scientific">Aphis craccivora</name>
    <name type="common">Cowpea aphid</name>
    <dbReference type="NCBI Taxonomy" id="307492"/>
    <lineage>
        <taxon>Eukaryota</taxon>
        <taxon>Metazoa</taxon>
        <taxon>Ecdysozoa</taxon>
        <taxon>Arthropoda</taxon>
        <taxon>Hexapoda</taxon>
        <taxon>Insecta</taxon>
        <taxon>Pterygota</taxon>
        <taxon>Neoptera</taxon>
        <taxon>Paraneoptera</taxon>
        <taxon>Hemiptera</taxon>
        <taxon>Sternorrhyncha</taxon>
        <taxon>Aphidomorpha</taxon>
        <taxon>Aphidoidea</taxon>
        <taxon>Aphididae</taxon>
        <taxon>Aphidini</taxon>
        <taxon>Aphis</taxon>
        <taxon>Aphis</taxon>
    </lineage>
</organism>
<dbReference type="AlphaFoldDB" id="A0A6G0ZLF6"/>
<protein>
    <submittedName>
        <fullName evidence="1">JNK-interacting protein 3 isoform X3</fullName>
    </submittedName>
</protein>
<keyword evidence="2" id="KW-1185">Reference proteome</keyword>
<dbReference type="Proteomes" id="UP000478052">
    <property type="component" value="Unassembled WGS sequence"/>
</dbReference>
<evidence type="ECO:0000313" key="1">
    <source>
        <dbReference type="EMBL" id="KAF0771913.1"/>
    </source>
</evidence>
<accession>A0A6G0ZLF6</accession>
<evidence type="ECO:0000313" key="2">
    <source>
        <dbReference type="Proteomes" id="UP000478052"/>
    </source>
</evidence>
<reference evidence="1 2" key="1">
    <citation type="submission" date="2019-08" db="EMBL/GenBank/DDBJ databases">
        <title>Whole genome of Aphis craccivora.</title>
        <authorList>
            <person name="Voronova N.V."/>
            <person name="Shulinski R.S."/>
            <person name="Bandarenka Y.V."/>
            <person name="Zhorov D.G."/>
            <person name="Warner D."/>
        </authorList>
    </citation>
    <scope>NUCLEOTIDE SEQUENCE [LARGE SCALE GENOMIC DNA]</scope>
    <source>
        <strain evidence="1">180601</strain>
        <tissue evidence="1">Whole Body</tissue>
    </source>
</reference>
<proteinExistence type="predicted"/>
<gene>
    <name evidence="1" type="ORF">FWK35_00001134</name>
</gene>
<name>A0A6G0ZLF6_APHCR</name>
<dbReference type="EMBL" id="VUJU01000235">
    <property type="protein sequence ID" value="KAF0771913.1"/>
    <property type="molecule type" value="Genomic_DNA"/>
</dbReference>